<keyword evidence="2" id="KW-0479">Metal-binding</keyword>
<evidence type="ECO:0000256" key="2">
    <source>
        <dbReference type="ARBA" id="ARBA00022723"/>
    </source>
</evidence>
<dbReference type="SUPFAM" id="SSF48056">
    <property type="entry name" value="Di-copper centre-containing domain"/>
    <property type="match status" value="1"/>
</dbReference>
<keyword evidence="7" id="KW-1185">Reference proteome</keyword>
<dbReference type="PROSITE" id="PS00498">
    <property type="entry name" value="TYROSINASE_2"/>
    <property type="match status" value="1"/>
</dbReference>
<dbReference type="InterPro" id="IPR008922">
    <property type="entry name" value="Di-copper_centre_dom_sf"/>
</dbReference>
<feature type="compositionally biased region" description="Gly residues" evidence="4">
    <location>
        <begin position="957"/>
        <end position="967"/>
    </location>
</feature>
<gene>
    <name evidence="6" type="ORF">VA613_05360</name>
</gene>
<feature type="region of interest" description="Disordered" evidence="4">
    <location>
        <begin position="928"/>
        <end position="988"/>
    </location>
</feature>
<dbReference type="InterPro" id="IPR050316">
    <property type="entry name" value="Tyrosinase/Hemocyanin"/>
</dbReference>
<evidence type="ECO:0000259" key="5">
    <source>
        <dbReference type="PROSITE" id="PS00498"/>
    </source>
</evidence>
<feature type="region of interest" description="Disordered" evidence="4">
    <location>
        <begin position="286"/>
        <end position="307"/>
    </location>
</feature>
<protein>
    <submittedName>
        <fullName evidence="6">Tyrosinase family protein</fullName>
    </submittedName>
</protein>
<dbReference type="PANTHER" id="PTHR11474:SF126">
    <property type="entry name" value="TYROSINASE-LIKE PROTEIN TYR-1-RELATED"/>
    <property type="match status" value="1"/>
</dbReference>
<dbReference type="RefSeq" id="WP_324780828.1">
    <property type="nucleotide sequence ID" value="NZ_CP141769.1"/>
</dbReference>
<dbReference type="EMBL" id="CP141769">
    <property type="protein sequence ID" value="WRS40298.1"/>
    <property type="molecule type" value="Genomic_DNA"/>
</dbReference>
<evidence type="ECO:0000256" key="4">
    <source>
        <dbReference type="SAM" id="MobiDB-lite"/>
    </source>
</evidence>
<feature type="domain" description="Tyrosinase copper-binding" evidence="5">
    <location>
        <begin position="1263"/>
        <end position="1274"/>
    </location>
</feature>
<keyword evidence="3" id="KW-0186">Copper</keyword>
<name>A0ABZ1CMT4_9PROT</name>
<sequence length="1342" mass="140689">MQAFADFVRHDKADLTLPELLKEGTGVLLGVTAAAASALADIGIATVFDLGASWVFANARAAAGAARGDQLTARLGVVPTDWLQPGTVVGPLDQVGDLGIEALRGLTAAQAAALKAALDVDTIRDFALWPPQAFARSLIVESAGGEQTVDEIQTELLRPRFGDSPTERVYYSTLVMLQMNENAQDGMVPLDGAVSLKPAVDVKSGFTKIAIGAMLNYSQSWYAQGTTLGHLLHSLALAPGEATRIAVIDWNRRTSATASEAVAESEQLDSATSHARAISEVQNAVASEMQEGGSTSHATSTTTSDAEQAAIGTGLLTSLWASGDASVSRQSATTTSSAESSSWSMGNRSVTANMAQNINDRTEQHSTNVRNRRASAVREVSQSEHESVSTRIVANYNHMHALTVQYYEIVQIYRVETALHQADRVMFIPFELMDFTAPDAYDWVERFRGALLRAALNVRARQLLIDDTTAVEIKPEGTPVYVPSLRPEIAKAFGTMRIARVAETAAPLLAAAGAAGPAAAEPAVAAALPVRTWDATRIALASRFVARPIVRPDSDSLFFPDDTEVLSLTFDRVTISSARLDRADAAGGPQDLTVVNGRVDLPAGTRLGELEALSCARPDGSDASGTVTLQCAYLGRRFSAPAIPINVGTAIAKVVSFHSDQEDRRKELLAHLSANRAHYTSAVLSSLDSAALVLLLSRYTLNGRPVIDQVEPKPLRVAGNFMVLRAPVDYDEGSGVFDGGNELKWQQLLTQRGVLAAEGERVIMPRDTRVIPIPTNGVFAEAVLGRSNSAEKLDITRFWNWQDSPIPMQPTEIAPVDTGSRAQAENLTPGQLSPPVLNIVNPTSLPNPAGVGAVLGAVASGNMFRDMSGLAGTQGLVRTGIQETAQAATDAGQIASANMRTEAQKAVSMGQIAADLAKSAMSAATGVPAGGGGGSVSGISGEGARINHGKSMDDRGVGGASGAGGGSPAINAAGGQSGGGGGAGGGGSGGSVGGGGSGAGGGGGAGGAAAPSSSNEQAAFDRSLWGGVGSSASDLADRGLAFASNVSGSSALAVIDSSDFDGLFSFAQRHRQAGSGGVPLRKNAANLLPAEWNRFKAAVSQLIANGKYAPFVATHADAFNRGAAAATANTPNDWEAHSTFDAMNMPLSRGTNFLSWHRGFLCAFEDALQAVDPNVTIPYWDWYHFRSLPVELTTNLPANFPNNGRNFDANGIPSQGDIQAWWRSAIASRNYTQFQRTLELNLHNLVHGAVGGDMADPTRAVSDPVFWMHHCFIDKLWADYQAITNGSVQPSNLTDDLQPTALMNKKVSDILRIEAIPGCPHTYEELFTIPVVDSPSSGVLFA</sequence>
<evidence type="ECO:0000313" key="6">
    <source>
        <dbReference type="EMBL" id="WRS40298.1"/>
    </source>
</evidence>
<reference evidence="6 7" key="1">
    <citation type="submission" date="2023-12" db="EMBL/GenBank/DDBJ databases">
        <title>Thiobacillus sedimentum sp. nov., a chemolithoautotrophic sulfur-oxidizing bacterium isolated from freshwater sediment.</title>
        <authorList>
            <person name="Luo J."/>
            <person name="Dai C."/>
        </authorList>
    </citation>
    <scope>NUCLEOTIDE SEQUENCE [LARGE SCALE GENOMIC DNA]</scope>
    <source>
        <strain evidence="6 7">SCUT-2</strain>
    </source>
</reference>
<accession>A0ABZ1CMT4</accession>
<dbReference type="InterPro" id="IPR002227">
    <property type="entry name" value="Tyrosinase_Cu-bd"/>
</dbReference>
<feature type="compositionally biased region" description="Gly residues" evidence="4">
    <location>
        <begin position="975"/>
        <end position="988"/>
    </location>
</feature>
<proteinExistence type="inferred from homology"/>
<evidence type="ECO:0000256" key="3">
    <source>
        <dbReference type="ARBA" id="ARBA00023008"/>
    </source>
</evidence>
<comment type="similarity">
    <text evidence="1">Belongs to the tyrosinase family.</text>
</comment>
<dbReference type="Gene3D" id="1.10.1280.10">
    <property type="entry name" value="Di-copper center containing domain from catechol oxidase"/>
    <property type="match status" value="1"/>
</dbReference>
<evidence type="ECO:0000256" key="1">
    <source>
        <dbReference type="ARBA" id="ARBA00009928"/>
    </source>
</evidence>
<feature type="compositionally biased region" description="Low complexity" evidence="4">
    <location>
        <begin position="294"/>
        <end position="304"/>
    </location>
</feature>
<dbReference type="Pfam" id="PF00264">
    <property type="entry name" value="Tyrosinase"/>
    <property type="match status" value="2"/>
</dbReference>
<evidence type="ECO:0000313" key="7">
    <source>
        <dbReference type="Proteomes" id="UP001334732"/>
    </source>
</evidence>
<dbReference type="PANTHER" id="PTHR11474">
    <property type="entry name" value="TYROSINASE FAMILY MEMBER"/>
    <property type="match status" value="1"/>
</dbReference>
<dbReference type="Proteomes" id="UP001334732">
    <property type="component" value="Chromosome"/>
</dbReference>
<organism evidence="6 7">
    <name type="scientific">Thiobacillus sedimenti</name>
    <dbReference type="NCBI Taxonomy" id="3110231"/>
    <lineage>
        <taxon>Bacteria</taxon>
        <taxon>Pseudomonadati</taxon>
        <taxon>Pseudomonadota</taxon>
        <taxon>Betaproteobacteria</taxon>
        <taxon>Nitrosomonadales</taxon>
        <taxon>Thiobacillaceae</taxon>
        <taxon>Thiobacillus</taxon>
    </lineage>
</organism>